<proteinExistence type="predicted"/>
<reference evidence="1 2" key="1">
    <citation type="submission" date="2018-08" db="EMBL/GenBank/DDBJ databases">
        <title>A genome reference for cultivated species of the human gut microbiota.</title>
        <authorList>
            <person name="Zou Y."/>
            <person name="Xue W."/>
            <person name="Luo G."/>
        </authorList>
    </citation>
    <scope>NUCLEOTIDE SEQUENCE [LARGE SCALE GENOMIC DNA]</scope>
    <source>
        <strain evidence="1 2">AM35-14</strain>
    </source>
</reference>
<comment type="caution">
    <text evidence="1">The sequence shown here is derived from an EMBL/GenBank/DDBJ whole genome shotgun (WGS) entry which is preliminary data.</text>
</comment>
<evidence type="ECO:0000313" key="2">
    <source>
        <dbReference type="Proteomes" id="UP000283975"/>
    </source>
</evidence>
<dbReference type="AlphaFoldDB" id="A0A414AVA2"/>
<accession>A0A414AVA2</accession>
<sequence length="67" mass="7589">MPLRLAQLITGKQVKSIKLINGTPPKNRLVVVTQTGTQEIQIIEKDPEGETCEINVDLEFLLLYHFL</sequence>
<name>A0A414AVA2_9FIRM</name>
<organism evidence="1 2">
    <name type="scientific">Enterocloster bolteae</name>
    <dbReference type="NCBI Taxonomy" id="208479"/>
    <lineage>
        <taxon>Bacteria</taxon>
        <taxon>Bacillati</taxon>
        <taxon>Bacillota</taxon>
        <taxon>Clostridia</taxon>
        <taxon>Lachnospirales</taxon>
        <taxon>Lachnospiraceae</taxon>
        <taxon>Enterocloster</taxon>
    </lineage>
</organism>
<protein>
    <submittedName>
        <fullName evidence="1">Uncharacterized protein</fullName>
    </submittedName>
</protein>
<gene>
    <name evidence="1" type="ORF">DW839_13955</name>
</gene>
<dbReference type="KEGG" id="cbol:CGC65_02400"/>
<dbReference type="Proteomes" id="UP000283975">
    <property type="component" value="Unassembled WGS sequence"/>
</dbReference>
<dbReference type="EMBL" id="QSHZ01000013">
    <property type="protein sequence ID" value="RHC55603.1"/>
    <property type="molecule type" value="Genomic_DNA"/>
</dbReference>
<evidence type="ECO:0000313" key="1">
    <source>
        <dbReference type="EMBL" id="RHC55603.1"/>
    </source>
</evidence>